<feature type="compositionally biased region" description="Low complexity" evidence="1">
    <location>
        <begin position="495"/>
        <end position="507"/>
    </location>
</feature>
<dbReference type="EMBL" id="MKCS01000001">
    <property type="protein sequence ID" value="OHX12288.1"/>
    <property type="molecule type" value="Genomic_DNA"/>
</dbReference>
<feature type="region of interest" description="Disordered" evidence="1">
    <location>
        <begin position="354"/>
        <end position="377"/>
    </location>
</feature>
<feature type="region of interest" description="Disordered" evidence="1">
    <location>
        <begin position="1"/>
        <end position="31"/>
    </location>
</feature>
<name>A0A1S1WYZ9_9NEIS</name>
<evidence type="ECO:0000256" key="1">
    <source>
        <dbReference type="SAM" id="MobiDB-lite"/>
    </source>
</evidence>
<evidence type="ECO:0000313" key="3">
    <source>
        <dbReference type="Proteomes" id="UP000180088"/>
    </source>
</evidence>
<comment type="caution">
    <text evidence="2">The sequence shown here is derived from an EMBL/GenBank/DDBJ whole genome shotgun (WGS) entry which is preliminary data.</text>
</comment>
<feature type="region of interest" description="Disordered" evidence="1">
    <location>
        <begin position="127"/>
        <end position="148"/>
    </location>
</feature>
<organism evidence="2 3">
    <name type="scientific">Chromobacterium sphagni</name>
    <dbReference type="NCBI Taxonomy" id="1903179"/>
    <lineage>
        <taxon>Bacteria</taxon>
        <taxon>Pseudomonadati</taxon>
        <taxon>Pseudomonadota</taxon>
        <taxon>Betaproteobacteria</taxon>
        <taxon>Neisseriales</taxon>
        <taxon>Chromobacteriaceae</taxon>
        <taxon>Chromobacterium</taxon>
    </lineage>
</organism>
<feature type="compositionally biased region" description="Low complexity" evidence="1">
    <location>
        <begin position="528"/>
        <end position="537"/>
    </location>
</feature>
<feature type="compositionally biased region" description="Basic and acidic residues" evidence="1">
    <location>
        <begin position="131"/>
        <end position="148"/>
    </location>
</feature>
<accession>A0A1S1WYZ9</accession>
<dbReference type="AlphaFoldDB" id="A0A1S1WYZ9"/>
<feature type="compositionally biased region" description="Polar residues" evidence="1">
    <location>
        <begin position="291"/>
        <end position="313"/>
    </location>
</feature>
<feature type="compositionally biased region" description="Low complexity" evidence="1">
    <location>
        <begin position="321"/>
        <end position="336"/>
    </location>
</feature>
<dbReference type="Proteomes" id="UP000180088">
    <property type="component" value="Unassembled WGS sequence"/>
</dbReference>
<feature type="region of interest" description="Disordered" evidence="1">
    <location>
        <begin position="490"/>
        <end position="550"/>
    </location>
</feature>
<feature type="region of interest" description="Disordered" evidence="1">
    <location>
        <begin position="273"/>
        <end position="342"/>
    </location>
</feature>
<gene>
    <name evidence="2" type="ORF">BI347_01290</name>
</gene>
<sequence length="602" mass="60877">MPGKEQGSAWETSKDAAEQLGKLPENVKKAGDSMVNMARKADAADHQLRQLANLAFPERDMSGRKQGMAQLDKIVVAAGGGRDDAAAALTTLLQNGVKLNDAEKLLPQLVNGGQALGVSAQKLAEAAVGQGEDKKDVKDQAKSPPDADKINQNLRFALAEAAAKPADYHPDEADKWLPDLLKKVGKNGVSQENLTRYDNNVQMMRESAQFKDQSQQSALANSEQNKRASQILGDQKANYSEIVSPLLDCAAALLTFGSALAGVVAIVGKIAKGADGSTPSLPSKPGGKQGKNASGNRSSKSKTAPQKSGSASKKLQGPQATPSSSRSSGPTRAGASEKSTGIFSQLATKTKGMLQKTAQSGTGLPAKLRSMAGSGGHSLRQSGGILGGFLKGGLRIAGKASGIVGLATGAIGAYQVLSNPNSTVGNKIRAVGGQLGGFGGSAIGGVVGGAIGMLGGPAGAALGAMAGRAVGGWLGETLGDKAGAMLGNKIDHRQAPGTPASSPAASAQKAGTRPSIPAGANAPATARPGAPQTTAAKPPQPQPKGKGDSAAASLLPQLQVLVNQFAAAVAQLHQPLRVVVDVQHGNIVAAVNAANSQQQRRS</sequence>
<protein>
    <submittedName>
        <fullName evidence="2">Uncharacterized protein</fullName>
    </submittedName>
</protein>
<evidence type="ECO:0000313" key="2">
    <source>
        <dbReference type="EMBL" id="OHX12288.1"/>
    </source>
</evidence>
<reference evidence="2 3" key="1">
    <citation type="submission" date="2016-09" db="EMBL/GenBank/DDBJ databases">
        <title>Chromobacterium muskegensis sp. nov., an insecticidal bacterium isolated from Sphagnum bogs.</title>
        <authorList>
            <person name="Sparks M.E."/>
            <person name="Blackburn M.B."/>
            <person name="Gundersen-Rindal D.E."/>
            <person name="Mitchell A."/>
            <person name="Farrar R."/>
            <person name="Kuhar D."/>
        </authorList>
    </citation>
    <scope>NUCLEOTIDE SEQUENCE [LARGE SCALE GENOMIC DNA]</scope>
    <source>
        <strain evidence="2 3">37-2</strain>
    </source>
</reference>
<proteinExistence type="predicted"/>
<dbReference type="STRING" id="1903179.BI347_01290"/>